<dbReference type="Pfam" id="PF01041">
    <property type="entry name" value="DegT_DnrJ_EryC1"/>
    <property type="match status" value="1"/>
</dbReference>
<comment type="caution">
    <text evidence="2">The sequence shown here is derived from an EMBL/GenBank/DDBJ whole genome shotgun (WGS) entry which is preliminary data.</text>
</comment>
<dbReference type="NCBIfam" id="NF008687">
    <property type="entry name" value="PRK11706.1"/>
    <property type="match status" value="1"/>
</dbReference>
<proteinExistence type="inferred from homology"/>
<dbReference type="SUPFAM" id="SSF53383">
    <property type="entry name" value="PLP-dependent transferases"/>
    <property type="match status" value="1"/>
</dbReference>
<dbReference type="InterPro" id="IPR000653">
    <property type="entry name" value="DegT/StrS_aminotransferase"/>
</dbReference>
<dbReference type="Gene3D" id="3.40.640.10">
    <property type="entry name" value="Type I PLP-dependent aspartate aminotransferase-like (Major domain)"/>
    <property type="match status" value="1"/>
</dbReference>
<protein>
    <submittedName>
        <fullName evidence="2">dTDP-4-amino-4,6-dideoxygalactose transaminase</fullName>
        <ecNumber evidence="2">2.6.1.59</ecNumber>
    </submittedName>
</protein>
<evidence type="ECO:0000256" key="1">
    <source>
        <dbReference type="RuleBase" id="RU004508"/>
    </source>
</evidence>
<dbReference type="PANTHER" id="PTHR30244">
    <property type="entry name" value="TRANSAMINASE"/>
    <property type="match status" value="1"/>
</dbReference>
<dbReference type="InterPro" id="IPR012749">
    <property type="entry name" value="WecE-like"/>
</dbReference>
<keyword evidence="2" id="KW-0032">Aminotransferase</keyword>
<dbReference type="Gene3D" id="3.90.1150.10">
    <property type="entry name" value="Aspartate Aminotransferase, domain 1"/>
    <property type="match status" value="1"/>
</dbReference>
<dbReference type="NCBIfam" id="TIGR02379">
    <property type="entry name" value="ECA_wecE"/>
    <property type="match status" value="1"/>
</dbReference>
<dbReference type="GO" id="GO:0019180">
    <property type="term" value="F:dTDP-4-amino-4,6-dideoxygalactose transaminase activity"/>
    <property type="evidence" value="ECO:0007669"/>
    <property type="project" value="UniProtKB-EC"/>
</dbReference>
<dbReference type="InterPro" id="IPR015422">
    <property type="entry name" value="PyrdxlP-dep_Trfase_small"/>
</dbReference>
<accession>A0ABT4QC19</accession>
<evidence type="ECO:0000313" key="2">
    <source>
        <dbReference type="EMBL" id="MCZ8514433.1"/>
    </source>
</evidence>
<sequence length="377" mass="42693">MIKFNVPAVAGKEKNYLKMVLRSKLFAGDNEFTKKCCSWLQTRLGCFKVLLTPSCTHALEMSAILSDIQPGDEVIMPSFTFVSTANAFLLRGAKIVFVDIRPDTQNIDEKLIEDAITERTKCIVVVHYAGVAAEMDAILSIAKRYSLVVVEDAAQAILSSYKGKPLGTFGQMGCLSFHETKNIHCGEGGAILLGDPELSERAEIIREKGTNRSCFFRGQVDKYSWVDIGSSYLLGELSAAFLYAQMEMAERIVQNRMCNWNHYYDGLAEMEQRGFLERPVIPDECIQNGHLFYIKAKSLAERTALIDYLAEKGIMTVFHYVPLHSSKAGQLYTCFHGEDRHTTDISERLLRLPLYYQLPRDRIEYIVEAVRQFYLNN</sequence>
<comment type="similarity">
    <text evidence="1">Belongs to the DegT/DnrJ/EryC1 family.</text>
</comment>
<dbReference type="InterPro" id="IPR015424">
    <property type="entry name" value="PyrdxlP-dep_Trfase"/>
</dbReference>
<keyword evidence="2" id="KW-0808">Transferase</keyword>
<evidence type="ECO:0000313" key="3">
    <source>
        <dbReference type="Proteomes" id="UP001527882"/>
    </source>
</evidence>
<dbReference type="PIRSF" id="PIRSF000390">
    <property type="entry name" value="PLP_StrS"/>
    <property type="match status" value="1"/>
</dbReference>
<dbReference type="EC" id="2.6.1.59" evidence="2"/>
<dbReference type="RefSeq" id="WP_269882961.1">
    <property type="nucleotide sequence ID" value="NZ_JAQAGZ010000012.1"/>
</dbReference>
<dbReference type="InterPro" id="IPR015421">
    <property type="entry name" value="PyrdxlP-dep_Trfase_major"/>
</dbReference>
<dbReference type="CDD" id="cd00616">
    <property type="entry name" value="AHBA_syn"/>
    <property type="match status" value="1"/>
</dbReference>
<dbReference type="PANTHER" id="PTHR30244:SF34">
    <property type="entry name" value="DTDP-4-AMINO-4,6-DIDEOXYGALACTOSE TRANSAMINASE"/>
    <property type="match status" value="1"/>
</dbReference>
<dbReference type="Proteomes" id="UP001527882">
    <property type="component" value="Unassembled WGS sequence"/>
</dbReference>
<name>A0ABT4QC19_9BACL</name>
<dbReference type="EMBL" id="JAQAGZ010000012">
    <property type="protein sequence ID" value="MCZ8514433.1"/>
    <property type="molecule type" value="Genomic_DNA"/>
</dbReference>
<keyword evidence="3" id="KW-1185">Reference proteome</keyword>
<keyword evidence="1" id="KW-0663">Pyridoxal phosphate</keyword>
<reference evidence="2 3" key="1">
    <citation type="submission" date="2022-12" db="EMBL/GenBank/DDBJ databases">
        <title>Draft genome sequence of Paenibacillus sp. dW9.</title>
        <authorList>
            <person name="Choi E.-W."/>
            <person name="Kim D.-U."/>
        </authorList>
    </citation>
    <scope>NUCLEOTIDE SEQUENCE [LARGE SCALE GENOMIC DNA]</scope>
    <source>
        <strain evidence="3">dW9</strain>
    </source>
</reference>
<gene>
    <name evidence="2" type="primary">rffA</name>
    <name evidence="2" type="synonym">fcnA</name>
    <name evidence="2" type="synonym">wecE</name>
    <name evidence="2" type="ORF">O9H85_18800</name>
</gene>
<organism evidence="2 3">
    <name type="scientific">Paenibacillus gyeongsangnamensis</name>
    <dbReference type="NCBI Taxonomy" id="3388067"/>
    <lineage>
        <taxon>Bacteria</taxon>
        <taxon>Bacillati</taxon>
        <taxon>Bacillota</taxon>
        <taxon>Bacilli</taxon>
        <taxon>Bacillales</taxon>
        <taxon>Paenibacillaceae</taxon>
        <taxon>Paenibacillus</taxon>
    </lineage>
</organism>